<comment type="caution">
    <text evidence="1">The sequence shown here is derived from an EMBL/GenBank/DDBJ whole genome shotgun (WGS) entry which is preliminary data.</text>
</comment>
<proteinExistence type="predicted"/>
<dbReference type="Proteomes" id="UP000749559">
    <property type="component" value="Unassembled WGS sequence"/>
</dbReference>
<gene>
    <name evidence="1" type="ORF">OFUS_LOCUS26127</name>
</gene>
<accession>A0A8J1TM88</accession>
<evidence type="ECO:0000313" key="2">
    <source>
        <dbReference type="Proteomes" id="UP000749559"/>
    </source>
</evidence>
<sequence length="310" mass="31200">MQKIIQLSCIVLLCSIGSCFAVSCTHTANCTVNTGEVCNVQGACTTGTCECPTGEVVFNSSCITPVAHAGACLTSGGSTNCKTTGATCTNGTCQCTGAGQAYFSVSDACALSTYESQATLGGACNATKICTGTYQTCTNNTCVCSQREVNGVCKYNKVIGSACTLDADCSATAFLSVCVNSTCQCQTNYTAQKVYGFNALFPTATIQNDLGGLDMCVYTGSTSKNSGESCQVSGDGTTTLDVCSSSAPYCVMCGDQSISTNKLLGKCSTASSVSDTVGGNDGGSGGSGAEIKTASMLVAALTALMSVVMV</sequence>
<keyword evidence="2" id="KW-1185">Reference proteome</keyword>
<dbReference type="Pfam" id="PF01683">
    <property type="entry name" value="EB"/>
    <property type="match status" value="1"/>
</dbReference>
<name>A0A8J1TM88_OWEFU</name>
<reference evidence="1" key="1">
    <citation type="submission" date="2022-03" db="EMBL/GenBank/DDBJ databases">
        <authorList>
            <person name="Martin C."/>
        </authorList>
    </citation>
    <scope>NUCLEOTIDE SEQUENCE</scope>
</reference>
<dbReference type="OrthoDB" id="5912242at2759"/>
<dbReference type="AlphaFoldDB" id="A0A8J1TM88"/>
<protein>
    <submittedName>
        <fullName evidence="1">Uncharacterized protein</fullName>
    </submittedName>
</protein>
<evidence type="ECO:0000313" key="1">
    <source>
        <dbReference type="EMBL" id="CAH1802452.1"/>
    </source>
</evidence>
<dbReference type="InterPro" id="IPR006149">
    <property type="entry name" value="EB_dom"/>
</dbReference>
<dbReference type="PROSITE" id="PS51257">
    <property type="entry name" value="PROKAR_LIPOPROTEIN"/>
    <property type="match status" value="1"/>
</dbReference>
<dbReference type="EMBL" id="CAIIXF020000012">
    <property type="protein sequence ID" value="CAH1802452.1"/>
    <property type="molecule type" value="Genomic_DNA"/>
</dbReference>
<organism evidence="1 2">
    <name type="scientific">Owenia fusiformis</name>
    <name type="common">Polychaete worm</name>
    <dbReference type="NCBI Taxonomy" id="6347"/>
    <lineage>
        <taxon>Eukaryota</taxon>
        <taxon>Metazoa</taxon>
        <taxon>Spiralia</taxon>
        <taxon>Lophotrochozoa</taxon>
        <taxon>Annelida</taxon>
        <taxon>Polychaeta</taxon>
        <taxon>Sedentaria</taxon>
        <taxon>Canalipalpata</taxon>
        <taxon>Sabellida</taxon>
        <taxon>Oweniida</taxon>
        <taxon>Oweniidae</taxon>
        <taxon>Owenia</taxon>
    </lineage>
</organism>